<gene>
    <name evidence="1" type="ORF">QE364_000682</name>
</gene>
<protein>
    <submittedName>
        <fullName evidence="1">AcrR family transcriptional regulator</fullName>
    </submittedName>
</protein>
<accession>A0ACC6IEB0</accession>
<sequence length="199" mass="22354">MPKIVDHEERRREVLDATWRVIGREGLNAATVRRIAEEAGHSNGVLAHYFSNKNDILVSAHQLAYSRARARIAEATADVEGLEALRRAIHEALPLDDERRLEAQVDVSFLGLTVGDPHLREVRHASGEISRTRWRAYVVRGQELGEVDPDIDPDDVVDDVIALIESLSIGAIISPERVTVERQLAQTERLLTRITRHDP</sequence>
<keyword evidence="2" id="KW-1185">Reference proteome</keyword>
<dbReference type="EMBL" id="JAVIZJ010000002">
    <property type="protein sequence ID" value="MDR6208990.1"/>
    <property type="molecule type" value="Genomic_DNA"/>
</dbReference>
<proteinExistence type="predicted"/>
<evidence type="ECO:0000313" key="2">
    <source>
        <dbReference type="Proteomes" id="UP001261666"/>
    </source>
</evidence>
<comment type="caution">
    <text evidence="1">The sequence shown here is derived from an EMBL/GenBank/DDBJ whole genome shotgun (WGS) entry which is preliminary data.</text>
</comment>
<organism evidence="1 2">
    <name type="scientific">Nocardioides zeae</name>
    <dbReference type="NCBI Taxonomy" id="1457234"/>
    <lineage>
        <taxon>Bacteria</taxon>
        <taxon>Bacillati</taxon>
        <taxon>Actinomycetota</taxon>
        <taxon>Actinomycetes</taxon>
        <taxon>Propionibacteriales</taxon>
        <taxon>Nocardioidaceae</taxon>
        <taxon>Nocardioides</taxon>
    </lineage>
</organism>
<evidence type="ECO:0000313" key="1">
    <source>
        <dbReference type="EMBL" id="MDR6208990.1"/>
    </source>
</evidence>
<dbReference type="Proteomes" id="UP001261666">
    <property type="component" value="Unassembled WGS sequence"/>
</dbReference>
<name>A0ACC6IEB0_9ACTN</name>
<reference evidence="1" key="1">
    <citation type="submission" date="2023-08" db="EMBL/GenBank/DDBJ databases">
        <title>Functional and genomic diversity of the sorghum phyllosphere microbiome.</title>
        <authorList>
            <person name="Shade A."/>
        </authorList>
    </citation>
    <scope>NUCLEOTIDE SEQUENCE</scope>
    <source>
        <strain evidence="1">SORGH_AS_0885</strain>
    </source>
</reference>